<reference evidence="1 2" key="1">
    <citation type="journal article" date="2022" name="New Phytol.">
        <title>Ecological generalism drives hyperdiversity of secondary metabolite gene clusters in xylarialean endophytes.</title>
        <authorList>
            <person name="Franco M.E.E."/>
            <person name="Wisecaver J.H."/>
            <person name="Arnold A.E."/>
            <person name="Ju Y.M."/>
            <person name="Slot J.C."/>
            <person name="Ahrendt S."/>
            <person name="Moore L.P."/>
            <person name="Eastman K.E."/>
            <person name="Scott K."/>
            <person name="Konkel Z."/>
            <person name="Mondo S.J."/>
            <person name="Kuo A."/>
            <person name="Hayes R.D."/>
            <person name="Haridas S."/>
            <person name="Andreopoulos B."/>
            <person name="Riley R."/>
            <person name="LaButti K."/>
            <person name="Pangilinan J."/>
            <person name="Lipzen A."/>
            <person name="Amirebrahimi M."/>
            <person name="Yan J."/>
            <person name="Adam C."/>
            <person name="Keymanesh K."/>
            <person name="Ng V."/>
            <person name="Louie K."/>
            <person name="Northen T."/>
            <person name="Drula E."/>
            <person name="Henrissat B."/>
            <person name="Hsieh H.M."/>
            <person name="Youens-Clark K."/>
            <person name="Lutzoni F."/>
            <person name="Miadlikowska J."/>
            <person name="Eastwood D.C."/>
            <person name="Hamelin R.C."/>
            <person name="Grigoriev I.V."/>
            <person name="U'Ren J.M."/>
        </authorList>
    </citation>
    <scope>NUCLEOTIDE SEQUENCE [LARGE SCALE GENOMIC DNA]</scope>
    <source>
        <strain evidence="1 2">CBS 119005</strain>
    </source>
</reference>
<evidence type="ECO:0000313" key="1">
    <source>
        <dbReference type="EMBL" id="KAI4863278.1"/>
    </source>
</evidence>
<dbReference type="Proteomes" id="UP001497700">
    <property type="component" value="Unassembled WGS sequence"/>
</dbReference>
<dbReference type="EMBL" id="MU393507">
    <property type="protein sequence ID" value="KAI4863278.1"/>
    <property type="molecule type" value="Genomic_DNA"/>
</dbReference>
<gene>
    <name evidence="1" type="ORF">F4820DRAFT_427526</name>
</gene>
<sequence length="605" mass="67129">MRFLKALVTKETGTLQVVGKNANQVPQYAILSHTWEEDEVKLEDIESGRAKDVSSKALDAKAKTSPLEAKSLSKLKCACIQAANDGYEYIWIDSCCIGKRNSAELSEAINFMFAWYRDAAVCYAFLLNAPDELDTAEARAEFAENRWFRRGFTLQELLAPTHVIFFSGKWVPIGEKRLLCSLLAEITGIDADILRGDRPLTSASVARRMSWAAKRVTTRPEDTAYCLMGIFSVNMPMLYGEGAEKAFVRLQEEIMKESDDQSLFAWVTSTSPPDAIHGLLATSPSFFLHSNNIMPYQDWEPRAPYAVTNRGLGIDLHLTACDDGGGIYLAALDCPVPPDYKGSSFLALYLKKLSDSDEQYARVKVGQLASVDQRGDLKTVYVRQKPNALPANGAYPHHLIYFYRGPSLQFSRCVYRLISMLYPADSDLVPPPPLRRNPYTEWTPATWLLTLSMGRKPAQLSAALIFQCICGKLLAVMIGTMGGFDIAFNVHELDAELSSDVLTFEYMEGKFEASTANRFKREHHEVSVHSVSLIRSSFKYYIVNIHIEAAGHSFKEITEQVYNVATGSGHGDAGTLMSGVLPAAAEEPAGKADGKNKKLSLHKHL</sequence>
<keyword evidence="2" id="KW-1185">Reference proteome</keyword>
<evidence type="ECO:0000313" key="2">
    <source>
        <dbReference type="Proteomes" id="UP001497700"/>
    </source>
</evidence>
<name>A0ACB9YWE3_9PEZI</name>
<organism evidence="1 2">
    <name type="scientific">Hypoxylon rubiginosum</name>
    <dbReference type="NCBI Taxonomy" id="110542"/>
    <lineage>
        <taxon>Eukaryota</taxon>
        <taxon>Fungi</taxon>
        <taxon>Dikarya</taxon>
        <taxon>Ascomycota</taxon>
        <taxon>Pezizomycotina</taxon>
        <taxon>Sordariomycetes</taxon>
        <taxon>Xylariomycetidae</taxon>
        <taxon>Xylariales</taxon>
        <taxon>Hypoxylaceae</taxon>
        <taxon>Hypoxylon</taxon>
    </lineage>
</organism>
<protein>
    <submittedName>
        <fullName evidence="1">HET-domain-containing protein</fullName>
    </submittedName>
</protein>
<comment type="caution">
    <text evidence="1">The sequence shown here is derived from an EMBL/GenBank/DDBJ whole genome shotgun (WGS) entry which is preliminary data.</text>
</comment>
<proteinExistence type="predicted"/>
<accession>A0ACB9YWE3</accession>